<dbReference type="Pfam" id="PF13466">
    <property type="entry name" value="STAS_2"/>
    <property type="match status" value="1"/>
</dbReference>
<comment type="caution">
    <text evidence="2">The sequence shown here is derived from an EMBL/GenBank/DDBJ whole genome shotgun (WGS) entry which is preliminary data.</text>
</comment>
<gene>
    <name evidence="2" type="ORF">DSM101010T_31480</name>
</gene>
<accession>A0A7J0BLY5</accession>
<reference evidence="2 3" key="1">
    <citation type="submission" date="2020-05" db="EMBL/GenBank/DDBJ databases">
        <title>Draft genome sequence of Desulfovibrio sp. strain HN2T.</title>
        <authorList>
            <person name="Ueno A."/>
            <person name="Tamazawa S."/>
            <person name="Tamamura S."/>
            <person name="Murakami T."/>
            <person name="Kiyama T."/>
            <person name="Inomata H."/>
            <person name="Amano Y."/>
            <person name="Miyakawa K."/>
            <person name="Tamaki H."/>
            <person name="Naganuma T."/>
            <person name="Kaneko K."/>
        </authorList>
    </citation>
    <scope>NUCLEOTIDE SEQUENCE [LARGE SCALE GENOMIC DNA]</scope>
    <source>
        <strain evidence="2 3">HN2</strain>
    </source>
</reference>
<dbReference type="SUPFAM" id="SSF52091">
    <property type="entry name" value="SpoIIaa-like"/>
    <property type="match status" value="1"/>
</dbReference>
<keyword evidence="3" id="KW-1185">Reference proteome</keyword>
<dbReference type="InterPro" id="IPR002645">
    <property type="entry name" value="STAS_dom"/>
</dbReference>
<dbReference type="CDD" id="cd07043">
    <property type="entry name" value="STAS_anti-anti-sigma_factors"/>
    <property type="match status" value="1"/>
</dbReference>
<name>A0A7J0BLY5_9BACT</name>
<dbReference type="InterPro" id="IPR036513">
    <property type="entry name" value="STAS_dom_sf"/>
</dbReference>
<organism evidence="2 3">
    <name type="scientific">Desulfovibrio subterraneus</name>
    <dbReference type="NCBI Taxonomy" id="2718620"/>
    <lineage>
        <taxon>Bacteria</taxon>
        <taxon>Pseudomonadati</taxon>
        <taxon>Thermodesulfobacteriota</taxon>
        <taxon>Desulfovibrionia</taxon>
        <taxon>Desulfovibrionales</taxon>
        <taxon>Desulfovibrionaceae</taxon>
        <taxon>Desulfovibrio</taxon>
    </lineage>
</organism>
<sequence>MAAKDLWTASKDNGFITLRGEIDYSVTPDVRSFLLGAVRETSGILKLDLGNVSYLDSSGLAVLIEARRVLMMDGRGLEVTDASPQVRKLFSLTQVGILFGM</sequence>
<dbReference type="Proteomes" id="UP000503840">
    <property type="component" value="Unassembled WGS sequence"/>
</dbReference>
<dbReference type="PROSITE" id="PS50801">
    <property type="entry name" value="STAS"/>
    <property type="match status" value="1"/>
</dbReference>
<dbReference type="GO" id="GO:0043856">
    <property type="term" value="F:anti-sigma factor antagonist activity"/>
    <property type="evidence" value="ECO:0007669"/>
    <property type="project" value="TreeGrafter"/>
</dbReference>
<dbReference type="EMBL" id="BLVO01000016">
    <property type="protein sequence ID" value="GFM34783.1"/>
    <property type="molecule type" value="Genomic_DNA"/>
</dbReference>
<protein>
    <recommendedName>
        <fullName evidence="1">STAS domain-containing protein</fullName>
    </recommendedName>
</protein>
<evidence type="ECO:0000259" key="1">
    <source>
        <dbReference type="PROSITE" id="PS50801"/>
    </source>
</evidence>
<dbReference type="InterPro" id="IPR058548">
    <property type="entry name" value="MlaB-like_STAS"/>
</dbReference>
<dbReference type="PANTHER" id="PTHR33495">
    <property type="entry name" value="ANTI-SIGMA FACTOR ANTAGONIST TM_1081-RELATED-RELATED"/>
    <property type="match status" value="1"/>
</dbReference>
<evidence type="ECO:0000313" key="2">
    <source>
        <dbReference type="EMBL" id="GFM34783.1"/>
    </source>
</evidence>
<dbReference type="PANTHER" id="PTHR33495:SF2">
    <property type="entry name" value="ANTI-SIGMA FACTOR ANTAGONIST TM_1081-RELATED"/>
    <property type="match status" value="1"/>
</dbReference>
<dbReference type="Gene3D" id="3.30.750.24">
    <property type="entry name" value="STAS domain"/>
    <property type="match status" value="1"/>
</dbReference>
<dbReference type="RefSeq" id="WP_243452217.1">
    <property type="nucleotide sequence ID" value="NZ_BLVO01000016.1"/>
</dbReference>
<evidence type="ECO:0000313" key="3">
    <source>
        <dbReference type="Proteomes" id="UP000503840"/>
    </source>
</evidence>
<dbReference type="AlphaFoldDB" id="A0A7J0BLY5"/>
<feature type="domain" description="STAS" evidence="1">
    <location>
        <begin position="16"/>
        <end position="101"/>
    </location>
</feature>
<proteinExistence type="predicted"/>